<dbReference type="EMBL" id="LAVV01009339">
    <property type="protein sequence ID" value="KNZ50756.1"/>
    <property type="molecule type" value="Genomic_DNA"/>
</dbReference>
<evidence type="ECO:0000256" key="1">
    <source>
        <dbReference type="SAM" id="MobiDB-lite"/>
    </source>
</evidence>
<comment type="caution">
    <text evidence="2">The sequence shown here is derived from an EMBL/GenBank/DDBJ whole genome shotgun (WGS) entry which is preliminary data.</text>
</comment>
<name>A0A0L6UQE5_9BASI</name>
<evidence type="ECO:0000313" key="3">
    <source>
        <dbReference type="Proteomes" id="UP000037035"/>
    </source>
</evidence>
<accession>A0A0L6UQE5</accession>
<evidence type="ECO:0000313" key="2">
    <source>
        <dbReference type="EMBL" id="KNZ50756.1"/>
    </source>
</evidence>
<reference evidence="2 3" key="1">
    <citation type="submission" date="2015-08" db="EMBL/GenBank/DDBJ databases">
        <title>Next Generation Sequencing and Analysis of the Genome of Puccinia sorghi L Schw, the Causal Agent of Maize Common Rust.</title>
        <authorList>
            <person name="Rochi L."/>
            <person name="Burguener G."/>
            <person name="Darino M."/>
            <person name="Turjanski A."/>
            <person name="Kreff E."/>
            <person name="Dieguez M.J."/>
            <person name="Sacco F."/>
        </authorList>
    </citation>
    <scope>NUCLEOTIDE SEQUENCE [LARGE SCALE GENOMIC DNA]</scope>
    <source>
        <strain evidence="2 3">RO10H11247</strain>
    </source>
</reference>
<proteinExistence type="predicted"/>
<feature type="region of interest" description="Disordered" evidence="1">
    <location>
        <begin position="58"/>
        <end position="174"/>
    </location>
</feature>
<dbReference type="VEuPathDB" id="FungiDB:VP01_4253g2"/>
<protein>
    <submittedName>
        <fullName evidence="2">Uncharacterized protein</fullName>
    </submittedName>
</protein>
<feature type="compositionally biased region" description="Polar residues" evidence="1">
    <location>
        <begin position="130"/>
        <end position="149"/>
    </location>
</feature>
<feature type="compositionally biased region" description="Low complexity" evidence="1">
    <location>
        <begin position="66"/>
        <end position="84"/>
    </location>
</feature>
<keyword evidence="3" id="KW-1185">Reference proteome</keyword>
<organism evidence="2 3">
    <name type="scientific">Puccinia sorghi</name>
    <dbReference type="NCBI Taxonomy" id="27349"/>
    <lineage>
        <taxon>Eukaryota</taxon>
        <taxon>Fungi</taxon>
        <taxon>Dikarya</taxon>
        <taxon>Basidiomycota</taxon>
        <taxon>Pucciniomycotina</taxon>
        <taxon>Pucciniomycetes</taxon>
        <taxon>Pucciniales</taxon>
        <taxon>Pucciniaceae</taxon>
        <taxon>Puccinia</taxon>
    </lineage>
</organism>
<dbReference type="Proteomes" id="UP000037035">
    <property type="component" value="Unassembled WGS sequence"/>
</dbReference>
<feature type="non-terminal residue" evidence="2">
    <location>
        <position position="174"/>
    </location>
</feature>
<dbReference type="AlphaFoldDB" id="A0A0L6UQE5"/>
<feature type="compositionally biased region" description="Basic and acidic residues" evidence="1">
    <location>
        <begin position="85"/>
        <end position="95"/>
    </location>
</feature>
<gene>
    <name evidence="2" type="ORF">VP01_4253g2</name>
</gene>
<sequence length="174" mass="17678">MAHQPMGKPLIQLPQTAAAPLVTINKVANEVVNTNTTSTEISAYNGLLQKNAHGNCTPAEAAPIRNTTVVTNQTSTSHSNPPEKAAAEAPKDGKTDNGSAAERSTFASPSAHKTAASEGPAPKSVDVSFSKPTPASNSDGPQTSESSSPHKVATEVSVSSTPAGPDEAAAKKVQ</sequence>